<feature type="non-terminal residue" evidence="1">
    <location>
        <position position="1"/>
    </location>
</feature>
<keyword evidence="2" id="KW-1185">Reference proteome</keyword>
<reference evidence="1 2" key="1">
    <citation type="journal article" date="2011" name="PLoS Pathog.">
        <title>Dynamic evolution of pathogenicity revealed by sequencing and comparative genomics of 19 Pseudomonas syringae isolates.</title>
        <authorList>
            <person name="Baltrus D.A."/>
            <person name="Nishimura M.T."/>
            <person name="Romanchuk A."/>
            <person name="Chang J.H."/>
            <person name="Mukhtar M.S."/>
            <person name="Cherkis K."/>
            <person name="Roach J."/>
            <person name="Grant S.R."/>
            <person name="Jones C.D."/>
            <person name="Dangl J.L."/>
        </authorList>
    </citation>
    <scope>NUCLEOTIDE SEQUENCE [LARGE SCALE GENOMIC DNA]</scope>
    <source>
        <strain evidence="1 2">1704B</strain>
    </source>
</reference>
<name>F3GJQ7_PSESJ</name>
<evidence type="ECO:0000313" key="1">
    <source>
        <dbReference type="EMBL" id="EGH47310.1"/>
    </source>
</evidence>
<dbReference type="EMBL" id="AEAI01002137">
    <property type="protein sequence ID" value="EGH47310.1"/>
    <property type="molecule type" value="Genomic_DNA"/>
</dbReference>
<dbReference type="AlphaFoldDB" id="F3GJQ7"/>
<gene>
    <name evidence="1" type="ORF">PSYPI_35605</name>
</gene>
<sequence length="51" mass="5742">YSTRRSLMPLARAVVTYWRVISLRKECLVSRVSVAKPPMTSAETGSARCQK</sequence>
<comment type="caution">
    <text evidence="1">The sequence shown here is derived from an EMBL/GenBank/DDBJ whole genome shotgun (WGS) entry which is preliminary data.</text>
</comment>
<protein>
    <submittedName>
        <fullName evidence="1">Uncharacterized protein</fullName>
    </submittedName>
</protein>
<evidence type="ECO:0000313" key="2">
    <source>
        <dbReference type="Proteomes" id="UP000004986"/>
    </source>
</evidence>
<organism evidence="1 2">
    <name type="scientific">Pseudomonas syringae pv. pisi str. 1704B</name>
    <dbReference type="NCBI Taxonomy" id="629263"/>
    <lineage>
        <taxon>Bacteria</taxon>
        <taxon>Pseudomonadati</taxon>
        <taxon>Pseudomonadota</taxon>
        <taxon>Gammaproteobacteria</taxon>
        <taxon>Pseudomonadales</taxon>
        <taxon>Pseudomonadaceae</taxon>
        <taxon>Pseudomonas</taxon>
        <taxon>Pseudomonas syringae</taxon>
    </lineage>
</organism>
<dbReference type="HOGENOM" id="CLU_3092284_0_0_6"/>
<dbReference type="Proteomes" id="UP000004986">
    <property type="component" value="Unassembled WGS sequence"/>
</dbReference>
<proteinExistence type="predicted"/>
<accession>F3GJQ7</accession>